<feature type="domain" description="DNA-directed DNA polymerase family B exonuclease" evidence="3">
    <location>
        <begin position="177"/>
        <end position="424"/>
    </location>
</feature>
<dbReference type="GO" id="GO:0006297">
    <property type="term" value="P:nucleotide-excision repair, DNA gap filling"/>
    <property type="evidence" value="ECO:0007669"/>
    <property type="project" value="TreeGrafter"/>
</dbReference>
<evidence type="ECO:0000259" key="3">
    <source>
        <dbReference type="Pfam" id="PF03104"/>
    </source>
</evidence>
<reference evidence="4" key="1">
    <citation type="submission" date="2023-06" db="EMBL/GenBank/DDBJ databases">
        <authorList>
            <consortium name="Lawrence Berkeley National Laboratory"/>
            <person name="Ahrendt S."/>
            <person name="Sahu N."/>
            <person name="Indic B."/>
            <person name="Wong-Bajracharya J."/>
            <person name="Merenyi Z."/>
            <person name="Ke H.-M."/>
            <person name="Monk M."/>
            <person name="Kocsube S."/>
            <person name="Drula E."/>
            <person name="Lipzen A."/>
            <person name="Balint B."/>
            <person name="Henrissat B."/>
            <person name="Andreopoulos B."/>
            <person name="Martin F.M."/>
            <person name="Harder C.B."/>
            <person name="Rigling D."/>
            <person name="Ford K.L."/>
            <person name="Foster G.D."/>
            <person name="Pangilinan J."/>
            <person name="Papanicolaou A."/>
            <person name="Barry K."/>
            <person name="LaButti K."/>
            <person name="Viragh M."/>
            <person name="Koriabine M."/>
            <person name="Yan M."/>
            <person name="Riley R."/>
            <person name="Champramary S."/>
            <person name="Plett K.L."/>
            <person name="Tsai I.J."/>
            <person name="Slot J."/>
            <person name="Sipos G."/>
            <person name="Plett J."/>
            <person name="Nagy L.G."/>
            <person name="Grigoriev I.V."/>
        </authorList>
    </citation>
    <scope>NUCLEOTIDE SEQUENCE</scope>
    <source>
        <strain evidence="4">HWK02</strain>
    </source>
</reference>
<proteinExistence type="predicted"/>
<dbReference type="InterPro" id="IPR006133">
    <property type="entry name" value="DNA-dir_DNA_pol_B_exonuc"/>
</dbReference>
<feature type="region of interest" description="Disordered" evidence="2">
    <location>
        <begin position="1"/>
        <end position="59"/>
    </location>
</feature>
<accession>A0AA39NSR4</accession>
<evidence type="ECO:0000313" key="5">
    <source>
        <dbReference type="Proteomes" id="UP001175228"/>
    </source>
</evidence>
<dbReference type="AlphaFoldDB" id="A0AA39NSR4"/>
<evidence type="ECO:0000256" key="2">
    <source>
        <dbReference type="SAM" id="MobiDB-lite"/>
    </source>
</evidence>
<dbReference type="EMBL" id="JAUEPU010000374">
    <property type="protein sequence ID" value="KAK0471174.1"/>
    <property type="molecule type" value="Genomic_DNA"/>
</dbReference>
<dbReference type="InterPro" id="IPR036397">
    <property type="entry name" value="RNaseH_sf"/>
</dbReference>
<dbReference type="GO" id="GO:0045004">
    <property type="term" value="P:DNA replication proofreading"/>
    <property type="evidence" value="ECO:0007669"/>
    <property type="project" value="TreeGrafter"/>
</dbReference>
<dbReference type="Proteomes" id="UP001175228">
    <property type="component" value="Unassembled WGS sequence"/>
</dbReference>
<feature type="compositionally biased region" description="Basic and acidic residues" evidence="2">
    <location>
        <begin position="24"/>
        <end position="59"/>
    </location>
</feature>
<dbReference type="GO" id="GO:0003676">
    <property type="term" value="F:nucleic acid binding"/>
    <property type="evidence" value="ECO:0007669"/>
    <property type="project" value="InterPro"/>
</dbReference>
<gene>
    <name evidence="4" type="ORF">EDD18DRAFT_1371605</name>
</gene>
<comment type="caution">
    <text evidence="4">The sequence shown here is derived from an EMBL/GenBank/DDBJ whole genome shotgun (WGS) entry which is preliminary data.</text>
</comment>
<dbReference type="Gene3D" id="3.30.420.10">
    <property type="entry name" value="Ribonuclease H-like superfamily/Ribonuclease H"/>
    <property type="match status" value="1"/>
</dbReference>
<name>A0AA39NSR4_9AGAR</name>
<dbReference type="InterPro" id="IPR050240">
    <property type="entry name" value="DNA_pol_type-B"/>
</dbReference>
<keyword evidence="5" id="KW-1185">Reference proteome</keyword>
<evidence type="ECO:0000256" key="1">
    <source>
        <dbReference type="ARBA" id="ARBA00024411"/>
    </source>
</evidence>
<protein>
    <recommendedName>
        <fullName evidence="1">DNA polymerase delta catalytic subunit</fullName>
    </recommendedName>
</protein>
<dbReference type="GO" id="GO:0006287">
    <property type="term" value="P:base-excision repair, gap-filling"/>
    <property type="evidence" value="ECO:0007669"/>
    <property type="project" value="TreeGrafter"/>
</dbReference>
<dbReference type="InterPro" id="IPR012337">
    <property type="entry name" value="RNaseH-like_sf"/>
</dbReference>
<dbReference type="PANTHER" id="PTHR10322:SF23">
    <property type="entry name" value="DNA POLYMERASE DELTA CATALYTIC SUBUNIT"/>
    <property type="match status" value="1"/>
</dbReference>
<dbReference type="SUPFAM" id="SSF53098">
    <property type="entry name" value="Ribonuclease H-like"/>
    <property type="match status" value="1"/>
</dbReference>
<dbReference type="Pfam" id="PF03104">
    <property type="entry name" value="DNA_pol_B_exo1"/>
    <property type="match status" value="1"/>
</dbReference>
<dbReference type="GO" id="GO:0043625">
    <property type="term" value="C:delta DNA polymerase complex"/>
    <property type="evidence" value="ECO:0007669"/>
    <property type="project" value="TreeGrafter"/>
</dbReference>
<sequence>MKRNDTWDLLGQGGTSTVTRGNLRRPDDMPSQKRRRLEQQMKTRAPLEEVQQRPPRQRLDAEKDDLIVQIVDLHGIPNSGDLVLAGSTQRGNSVTARICGFTPYFYARPNESGPFGSSGPIEAFHALLNASTGVVNVETVSKTIMGVTETARMLFKLTFEDSESLCAVQNLLLGARYDIYEANVDPATRFLVDHELPGLGGWVKFPAGKYKIVAHGDAKSHSQVEILISHDAVKICAGDYVTAPLRVLSFDFETLFNVKDKNSKPSTDPIIQISNMVSRPGETNPFLRVIFTLGSCDPIDVDVYVCSHETEREMLQAWQSFILAVDPDVLTGFNIMHFDLSYIIDRVRLTMPGFDLNLGRWKESSMSWSEPYFYEELFCANGHHKKGRPGKYVEVEGRVVLDLYRHFVRHHGQFKLDKYSLKNIAEKLLPDDPDSHKFAMEYTDIPTYQYESSATRRLIAKYCLQDAKVPLQLLNKFNILGEYLRKGREKQVPFTNLLAPTPWLEDLGVELAKARPVQAIIIN</sequence>
<organism evidence="4 5">
    <name type="scientific">Armillaria luteobubalina</name>
    <dbReference type="NCBI Taxonomy" id="153913"/>
    <lineage>
        <taxon>Eukaryota</taxon>
        <taxon>Fungi</taxon>
        <taxon>Dikarya</taxon>
        <taxon>Basidiomycota</taxon>
        <taxon>Agaricomycotina</taxon>
        <taxon>Agaricomycetes</taxon>
        <taxon>Agaricomycetidae</taxon>
        <taxon>Agaricales</taxon>
        <taxon>Marasmiineae</taxon>
        <taxon>Physalacriaceae</taxon>
        <taxon>Armillaria</taxon>
    </lineage>
</organism>
<dbReference type="GO" id="GO:0003887">
    <property type="term" value="F:DNA-directed DNA polymerase activity"/>
    <property type="evidence" value="ECO:0007669"/>
    <property type="project" value="TreeGrafter"/>
</dbReference>
<dbReference type="Gene3D" id="3.30.342.10">
    <property type="entry name" value="DNA Polymerase, chain B, domain 1"/>
    <property type="match status" value="1"/>
</dbReference>
<dbReference type="PANTHER" id="PTHR10322">
    <property type="entry name" value="DNA POLYMERASE CATALYTIC SUBUNIT"/>
    <property type="match status" value="1"/>
</dbReference>
<evidence type="ECO:0000313" key="4">
    <source>
        <dbReference type="EMBL" id="KAK0471174.1"/>
    </source>
</evidence>
<dbReference type="GO" id="GO:0008296">
    <property type="term" value="F:3'-5'-DNA exonuclease activity"/>
    <property type="evidence" value="ECO:0007669"/>
    <property type="project" value="TreeGrafter"/>
</dbReference>